<dbReference type="OrthoDB" id="4831122at2759"/>
<sequence>MKALPHFPLFFAALCLATAIPSQPAVCGPDEAVIFLSNGTTTTVKKAELASHLQGLTFLSPEATDSAFPRLIEINASPHNITKRGSGTELIIPLPDLDFLGWDVAMSTIVHANQATATVAIQAGQSIANSITTGASADFTLVKDFLSASTSISYQDTTTSTVTGTVTMTIPANKWGAIVSNPLTHRKRGYVFTGQPGSGQYEYYQADSFNDASFSLEGGTLSWVKGVVTTCLGETYPLARCVGDGSLE</sequence>
<dbReference type="Proteomes" id="UP000184546">
    <property type="component" value="Unassembled WGS sequence"/>
</dbReference>
<evidence type="ECO:0000313" key="2">
    <source>
        <dbReference type="EMBL" id="OJK02407.1"/>
    </source>
</evidence>
<gene>
    <name evidence="2" type="ORF">ASPACDRAFT_115266</name>
</gene>
<accession>A0A1L9X1M7</accession>
<organism evidence="2 3">
    <name type="scientific">Aspergillus aculeatus (strain ATCC 16872 / CBS 172.66 / WB 5094)</name>
    <dbReference type="NCBI Taxonomy" id="690307"/>
    <lineage>
        <taxon>Eukaryota</taxon>
        <taxon>Fungi</taxon>
        <taxon>Dikarya</taxon>
        <taxon>Ascomycota</taxon>
        <taxon>Pezizomycotina</taxon>
        <taxon>Eurotiomycetes</taxon>
        <taxon>Eurotiomycetidae</taxon>
        <taxon>Eurotiales</taxon>
        <taxon>Aspergillaceae</taxon>
        <taxon>Aspergillus</taxon>
        <taxon>Aspergillus subgen. Circumdati</taxon>
    </lineage>
</organism>
<proteinExistence type="predicted"/>
<feature type="signal peptide" evidence="1">
    <location>
        <begin position="1"/>
        <end position="19"/>
    </location>
</feature>
<keyword evidence="1" id="KW-0732">Signal</keyword>
<evidence type="ECO:0000313" key="3">
    <source>
        <dbReference type="Proteomes" id="UP000184546"/>
    </source>
</evidence>
<dbReference type="OMA" id="YPLKRCV"/>
<reference evidence="3" key="1">
    <citation type="journal article" date="2017" name="Genome Biol.">
        <title>Comparative genomics reveals high biological diversity and specific adaptations in the industrially and medically important fungal genus Aspergillus.</title>
        <authorList>
            <person name="de Vries R.P."/>
            <person name="Riley R."/>
            <person name="Wiebenga A."/>
            <person name="Aguilar-Osorio G."/>
            <person name="Amillis S."/>
            <person name="Uchima C.A."/>
            <person name="Anderluh G."/>
            <person name="Asadollahi M."/>
            <person name="Askin M."/>
            <person name="Barry K."/>
            <person name="Battaglia E."/>
            <person name="Bayram O."/>
            <person name="Benocci T."/>
            <person name="Braus-Stromeyer S.A."/>
            <person name="Caldana C."/>
            <person name="Canovas D."/>
            <person name="Cerqueira G.C."/>
            <person name="Chen F."/>
            <person name="Chen W."/>
            <person name="Choi C."/>
            <person name="Clum A."/>
            <person name="Dos Santos R.A."/>
            <person name="Damasio A.R."/>
            <person name="Diallinas G."/>
            <person name="Emri T."/>
            <person name="Fekete E."/>
            <person name="Flipphi M."/>
            <person name="Freyberg S."/>
            <person name="Gallo A."/>
            <person name="Gournas C."/>
            <person name="Habgood R."/>
            <person name="Hainaut M."/>
            <person name="Harispe M.L."/>
            <person name="Henrissat B."/>
            <person name="Hilden K.S."/>
            <person name="Hope R."/>
            <person name="Hossain A."/>
            <person name="Karabika E."/>
            <person name="Karaffa L."/>
            <person name="Karanyi Z."/>
            <person name="Krasevec N."/>
            <person name="Kuo A."/>
            <person name="Kusch H."/>
            <person name="LaButti K."/>
            <person name="Lagendijk E.L."/>
            <person name="Lapidus A."/>
            <person name="Levasseur A."/>
            <person name="Lindquist E."/>
            <person name="Lipzen A."/>
            <person name="Logrieco A.F."/>
            <person name="MacCabe A."/>
            <person name="Maekelae M.R."/>
            <person name="Malavazi I."/>
            <person name="Melin P."/>
            <person name="Meyer V."/>
            <person name="Mielnichuk N."/>
            <person name="Miskei M."/>
            <person name="Molnar A.P."/>
            <person name="Mule G."/>
            <person name="Ngan C.Y."/>
            <person name="Orejas M."/>
            <person name="Orosz E."/>
            <person name="Ouedraogo J.P."/>
            <person name="Overkamp K.M."/>
            <person name="Park H.-S."/>
            <person name="Perrone G."/>
            <person name="Piumi F."/>
            <person name="Punt P.J."/>
            <person name="Ram A.F."/>
            <person name="Ramon A."/>
            <person name="Rauscher S."/>
            <person name="Record E."/>
            <person name="Riano-Pachon D.M."/>
            <person name="Robert V."/>
            <person name="Roehrig J."/>
            <person name="Ruller R."/>
            <person name="Salamov A."/>
            <person name="Salih N.S."/>
            <person name="Samson R.A."/>
            <person name="Sandor E."/>
            <person name="Sanguinetti M."/>
            <person name="Schuetze T."/>
            <person name="Sepcic K."/>
            <person name="Shelest E."/>
            <person name="Sherlock G."/>
            <person name="Sophianopoulou V."/>
            <person name="Squina F.M."/>
            <person name="Sun H."/>
            <person name="Susca A."/>
            <person name="Todd R.B."/>
            <person name="Tsang A."/>
            <person name="Unkles S.E."/>
            <person name="van de Wiele N."/>
            <person name="van Rossen-Uffink D."/>
            <person name="Oliveira J.V."/>
            <person name="Vesth T.C."/>
            <person name="Visser J."/>
            <person name="Yu J.-H."/>
            <person name="Zhou M."/>
            <person name="Andersen M.R."/>
            <person name="Archer D.B."/>
            <person name="Baker S.E."/>
            <person name="Benoit I."/>
            <person name="Brakhage A.A."/>
            <person name="Braus G.H."/>
            <person name="Fischer R."/>
            <person name="Frisvad J.C."/>
            <person name="Goldman G.H."/>
            <person name="Houbraken J."/>
            <person name="Oakley B."/>
            <person name="Pocsi I."/>
            <person name="Scazzocchio C."/>
            <person name="Seiboth B."/>
            <person name="vanKuyk P.A."/>
            <person name="Wortman J."/>
            <person name="Dyer P.S."/>
            <person name="Grigoriev I.V."/>
        </authorList>
    </citation>
    <scope>NUCLEOTIDE SEQUENCE [LARGE SCALE GENOMIC DNA]</scope>
    <source>
        <strain evidence="3">ATCC 16872 / CBS 172.66 / WB 5094</strain>
    </source>
</reference>
<protein>
    <submittedName>
        <fullName evidence="2">Uncharacterized protein</fullName>
    </submittedName>
</protein>
<dbReference type="RefSeq" id="XP_020058746.1">
    <property type="nucleotide sequence ID" value="XM_020195887.1"/>
</dbReference>
<evidence type="ECO:0000256" key="1">
    <source>
        <dbReference type="SAM" id="SignalP"/>
    </source>
</evidence>
<dbReference type="GeneID" id="30969701"/>
<dbReference type="EMBL" id="KV878973">
    <property type="protein sequence ID" value="OJK02407.1"/>
    <property type="molecule type" value="Genomic_DNA"/>
</dbReference>
<keyword evidence="3" id="KW-1185">Reference proteome</keyword>
<feature type="chain" id="PRO_5012973692" evidence="1">
    <location>
        <begin position="20"/>
        <end position="248"/>
    </location>
</feature>
<dbReference type="AlphaFoldDB" id="A0A1L9X1M7"/>
<dbReference type="VEuPathDB" id="FungiDB:ASPACDRAFT_115266"/>
<name>A0A1L9X1M7_ASPA1</name>